<gene>
    <name evidence="5" type="ORF">AB4566_09935</name>
</gene>
<feature type="compositionally biased region" description="Acidic residues" evidence="2">
    <location>
        <begin position="397"/>
        <end position="409"/>
    </location>
</feature>
<name>A0ABV4NC77_9VIBR</name>
<feature type="compositionally biased region" description="Acidic residues" evidence="2">
    <location>
        <begin position="363"/>
        <end position="390"/>
    </location>
</feature>
<evidence type="ECO:0000256" key="1">
    <source>
        <dbReference type="SAM" id="Coils"/>
    </source>
</evidence>
<proteinExistence type="predicted"/>
<feature type="compositionally biased region" description="Acidic residues" evidence="2">
    <location>
        <begin position="632"/>
        <end position="643"/>
    </location>
</feature>
<evidence type="ECO:0000256" key="4">
    <source>
        <dbReference type="SAM" id="SignalP"/>
    </source>
</evidence>
<keyword evidence="3" id="KW-0812">Transmembrane</keyword>
<feature type="signal peptide" evidence="4">
    <location>
        <begin position="1"/>
        <end position="25"/>
    </location>
</feature>
<feature type="compositionally biased region" description="Acidic residues" evidence="2">
    <location>
        <begin position="804"/>
        <end position="817"/>
    </location>
</feature>
<feature type="compositionally biased region" description="Basic and acidic residues" evidence="2">
    <location>
        <begin position="418"/>
        <end position="433"/>
    </location>
</feature>
<reference evidence="5 6" key="1">
    <citation type="journal article" date="2024" name="ISME J.">
        <title>Tailless and filamentous prophages are predominant in marine Vibrio.</title>
        <authorList>
            <person name="Steensen K."/>
            <person name="Seneca J."/>
            <person name="Bartlau N."/>
            <person name="Yu X.A."/>
            <person name="Hussain F.A."/>
            <person name="Polz M.F."/>
        </authorList>
    </citation>
    <scope>NUCLEOTIDE SEQUENCE [LARGE SCALE GENOMIC DNA]</scope>
    <source>
        <strain evidence="5 6">10N.222.51.A1</strain>
    </source>
</reference>
<feature type="chain" id="PRO_5047301795" evidence="4">
    <location>
        <begin position="26"/>
        <end position="914"/>
    </location>
</feature>
<keyword evidence="1" id="KW-0175">Coiled coil</keyword>
<keyword evidence="6" id="KW-1185">Reference proteome</keyword>
<feature type="compositionally biased region" description="Low complexity" evidence="2">
    <location>
        <begin position="475"/>
        <end position="490"/>
    </location>
</feature>
<dbReference type="RefSeq" id="WP_372266015.1">
    <property type="nucleotide sequence ID" value="NZ_JBFRUW010000030.1"/>
</dbReference>
<protein>
    <submittedName>
        <fullName evidence="5">FimV/HubP family polar landmark protein</fullName>
    </submittedName>
</protein>
<feature type="region of interest" description="Disordered" evidence="2">
    <location>
        <begin position="305"/>
        <end position="324"/>
    </location>
</feature>
<dbReference type="Proteomes" id="UP001570417">
    <property type="component" value="Unassembled WGS sequence"/>
</dbReference>
<feature type="region of interest" description="Disordered" evidence="2">
    <location>
        <begin position="161"/>
        <end position="196"/>
    </location>
</feature>
<evidence type="ECO:0000313" key="6">
    <source>
        <dbReference type="Proteomes" id="UP001570417"/>
    </source>
</evidence>
<sequence>MCQFFKQWLMPLALIIATQISVVHADTIRVVGPNGQIQSAPTFSEPVQRTQQTAASNQASEPSRFYGPTNGSETLWSIASKLRPANSVSVQQTLLAIYQLNPQAFENQNIHSLLPSSNLRVPSLEQVRSSSTQQAVRIMDSHLAKLNTPATSPAPITVPVPPVKSVTSPTAPAVTSSATPKVQTAPSRSQSTGSKKMNVLEQQLEVSESELLALEEKNHQLRLMLSNVQLEVDGLKDELSDEDRIRNEVEKLLSEERQKIAETQKMAPSPMDDFLSNGWIVAALAIIPGALIGLIVVLLLGRKSSKEDDQQPEQKTEQQPQIQDEMAPIAAGDDMESLDDDLDLSDELFGDDDDAEALFSDEPSNEEDDVFAGLSDDDLDFNLDGEDGDDPFAGIGDDGDLDAGFDDLDSATGISVNGEDKALGLEEMERSLDENPVDPLEDSEGDFDLSDDSAMSMDDIEALLSEEAPVEDLGSDSLDQSMLDDLLSGAGDDDDDDFDIDALISDQQADTSPVEDTASDDFDIDALLAEQQSDATVPEGAASERLDSDDLASNDLASNDLASDDFDIDALISEQQDAPAVSAEDDIDDIFAQVEAETNAAKPAADEFDLGAADLASDDDIDSILSQFNEPVLEESSLDEAEDVPVSSAETAADYGLENTELLDELLDGNDLDLSDSTDLLDDVLNEPEVTSEDDEYDPLAELEELSGLSDEESVDEVSIDEDSTDTLEELLSENSDEADDFNLEDDSTDLLDDFLSESSDDDIPSISLDSDETLDELLGDDLTDGGSEDAGSLDPFDDLIGSDIEDSEPLDIDLEEESKPTEQPESSSAELELPEELEAETLKSEELSLDDDSEDDIEFNSEEFIDDLFEVAPQADPLLDDTIEPSSETVTNDINSIDDLDLDGADLESPESP</sequence>
<feature type="compositionally biased region" description="Acidic residues" evidence="2">
    <location>
        <begin position="491"/>
        <end position="500"/>
    </location>
</feature>
<feature type="compositionally biased region" description="Basic and acidic residues" evidence="2">
    <location>
        <begin position="305"/>
        <end position="316"/>
    </location>
</feature>
<evidence type="ECO:0000313" key="5">
    <source>
        <dbReference type="EMBL" id="MFA0568594.1"/>
    </source>
</evidence>
<organism evidence="5 6">
    <name type="scientific">Vibrio gallaecicus</name>
    <dbReference type="NCBI Taxonomy" id="552386"/>
    <lineage>
        <taxon>Bacteria</taxon>
        <taxon>Pseudomonadati</taxon>
        <taxon>Pseudomonadota</taxon>
        <taxon>Gammaproteobacteria</taxon>
        <taxon>Vibrionales</taxon>
        <taxon>Vibrionaceae</taxon>
        <taxon>Vibrio</taxon>
    </lineage>
</organism>
<keyword evidence="3" id="KW-1133">Transmembrane helix</keyword>
<feature type="region of interest" description="Disordered" evidence="2">
    <location>
        <begin position="354"/>
        <end position="559"/>
    </location>
</feature>
<evidence type="ECO:0000256" key="3">
    <source>
        <dbReference type="SAM" id="Phobius"/>
    </source>
</evidence>
<feature type="non-terminal residue" evidence="5">
    <location>
        <position position="914"/>
    </location>
</feature>
<feature type="compositionally biased region" description="Acidic residues" evidence="2">
    <location>
        <begin position="848"/>
        <end position="857"/>
    </location>
</feature>
<feature type="region of interest" description="Disordered" evidence="2">
    <location>
        <begin position="753"/>
        <end position="857"/>
    </location>
</feature>
<feature type="compositionally biased region" description="Acidic residues" evidence="2">
    <location>
        <begin position="753"/>
        <end position="788"/>
    </location>
</feature>
<dbReference type="InterPro" id="IPR020012">
    <property type="entry name" value="LysM_FimV"/>
</dbReference>
<feature type="coiled-coil region" evidence="1">
    <location>
        <begin position="197"/>
        <end position="266"/>
    </location>
</feature>
<accession>A0ABV4NC77</accession>
<keyword evidence="3" id="KW-0472">Membrane</keyword>
<dbReference type="EMBL" id="JBFRUW010000030">
    <property type="protein sequence ID" value="MFA0568594.1"/>
    <property type="molecule type" value="Genomic_DNA"/>
</dbReference>
<comment type="caution">
    <text evidence="5">The sequence shown here is derived from an EMBL/GenBank/DDBJ whole genome shotgun (WGS) entry which is preliminary data.</text>
</comment>
<feature type="region of interest" description="Disordered" evidence="2">
    <location>
        <begin position="877"/>
        <end position="914"/>
    </location>
</feature>
<feature type="compositionally biased region" description="Acidic residues" evidence="2">
    <location>
        <begin position="897"/>
        <end position="914"/>
    </location>
</feature>
<feature type="compositionally biased region" description="Acidic residues" evidence="2">
    <location>
        <begin position="435"/>
        <end position="451"/>
    </location>
</feature>
<keyword evidence="4" id="KW-0732">Signal</keyword>
<feature type="transmembrane region" description="Helical" evidence="3">
    <location>
        <begin position="279"/>
        <end position="300"/>
    </location>
</feature>
<feature type="region of interest" description="Disordered" evidence="2">
    <location>
        <begin position="632"/>
        <end position="726"/>
    </location>
</feature>
<feature type="compositionally biased region" description="Acidic residues" evidence="2">
    <location>
        <begin position="661"/>
        <end position="726"/>
    </location>
</feature>
<evidence type="ECO:0000256" key="2">
    <source>
        <dbReference type="SAM" id="MobiDB-lite"/>
    </source>
</evidence>
<feature type="compositionally biased region" description="Polar residues" evidence="2">
    <location>
        <begin position="173"/>
        <end position="195"/>
    </location>
</feature>
<dbReference type="NCBIfam" id="TIGR03505">
    <property type="entry name" value="FimV_core"/>
    <property type="match status" value="1"/>
</dbReference>